<organism evidence="7 8">
    <name type="scientific">Wenxinia saemankumensis</name>
    <dbReference type="NCBI Taxonomy" id="1447782"/>
    <lineage>
        <taxon>Bacteria</taxon>
        <taxon>Pseudomonadati</taxon>
        <taxon>Pseudomonadota</taxon>
        <taxon>Alphaproteobacteria</taxon>
        <taxon>Rhodobacterales</taxon>
        <taxon>Roseobacteraceae</taxon>
        <taxon>Wenxinia</taxon>
    </lineage>
</organism>
<dbReference type="PANTHER" id="PTHR43646:SF2">
    <property type="entry name" value="GLYCOSYLTRANSFERASE 2-LIKE DOMAIN-CONTAINING PROTEIN"/>
    <property type="match status" value="1"/>
</dbReference>
<evidence type="ECO:0000259" key="6">
    <source>
        <dbReference type="Pfam" id="PF00535"/>
    </source>
</evidence>
<dbReference type="STRING" id="1447782.SAMN05444417_0076"/>
<dbReference type="InterPro" id="IPR001173">
    <property type="entry name" value="Glyco_trans_2-like"/>
</dbReference>
<keyword evidence="3" id="KW-0328">Glycosyltransferase</keyword>
<keyword evidence="2" id="KW-1003">Cell membrane</keyword>
<gene>
    <name evidence="7" type="ORF">SAMN05444417_0076</name>
</gene>
<dbReference type="AlphaFoldDB" id="A0A1M5ZYI6"/>
<dbReference type="GO" id="GO:0016757">
    <property type="term" value="F:glycosyltransferase activity"/>
    <property type="evidence" value="ECO:0007669"/>
    <property type="project" value="UniProtKB-KW"/>
</dbReference>
<dbReference type="GO" id="GO:0005886">
    <property type="term" value="C:plasma membrane"/>
    <property type="evidence" value="ECO:0007669"/>
    <property type="project" value="UniProtKB-SubCell"/>
</dbReference>
<evidence type="ECO:0000313" key="7">
    <source>
        <dbReference type="EMBL" id="SHI29335.1"/>
    </source>
</evidence>
<evidence type="ECO:0000313" key="8">
    <source>
        <dbReference type="Proteomes" id="UP000184292"/>
    </source>
</evidence>
<dbReference type="Pfam" id="PF00535">
    <property type="entry name" value="Glycos_transf_2"/>
    <property type="match status" value="1"/>
</dbReference>
<keyword evidence="5" id="KW-0472">Membrane</keyword>
<evidence type="ECO:0000256" key="4">
    <source>
        <dbReference type="ARBA" id="ARBA00022679"/>
    </source>
</evidence>
<dbReference type="SUPFAM" id="SSF53448">
    <property type="entry name" value="Nucleotide-diphospho-sugar transferases"/>
    <property type="match status" value="1"/>
</dbReference>
<dbReference type="Gene3D" id="3.90.550.10">
    <property type="entry name" value="Spore Coat Polysaccharide Biosynthesis Protein SpsA, Chain A"/>
    <property type="match status" value="1"/>
</dbReference>
<name>A0A1M5ZYI6_9RHOB</name>
<sequence length="348" mass="37146">MLTDPPSTPARAFDPADVLVVIPTLDEAETIELCLDSLLDADGFAQATRIVVADGGSGDATRRIVSDLAERRYRNLRLIDNPDRLQSAAVNRAVDLMGAMRGDGVLVRCDAHARYPAGYLRGIAGALAARPEAASVVTVLDAGGGSGFQRAAAWAVDTGLASGGSAHRGGRRSGWVDHGHHAGFRLDWFRRLGGYDPTFSHNEDAEYDLRLARAGGRIWLDADLRVDYAMRGGLPQLWRQYRSYGRGRARTWLKHRAGLRLRQQVPVLNLLLLLASVAAAPFAPAALLYPAFYAAALTGVSLAAIAALRDPSGAWAGPATGAIHLGWGSGFLQEAITGHGQRVGVQTR</sequence>
<evidence type="ECO:0000256" key="5">
    <source>
        <dbReference type="ARBA" id="ARBA00023136"/>
    </source>
</evidence>
<evidence type="ECO:0000256" key="2">
    <source>
        <dbReference type="ARBA" id="ARBA00022475"/>
    </source>
</evidence>
<accession>A0A1M5ZYI6</accession>
<protein>
    <submittedName>
        <fullName evidence="7">Succinoglycan biosynthesis protein ExoA</fullName>
    </submittedName>
</protein>
<feature type="domain" description="Glycosyltransferase 2-like" evidence="6">
    <location>
        <begin position="20"/>
        <end position="191"/>
    </location>
</feature>
<reference evidence="7 8" key="1">
    <citation type="submission" date="2016-11" db="EMBL/GenBank/DDBJ databases">
        <authorList>
            <person name="Jaros S."/>
            <person name="Januszkiewicz K."/>
            <person name="Wedrychowicz H."/>
        </authorList>
    </citation>
    <scope>NUCLEOTIDE SEQUENCE [LARGE SCALE GENOMIC DNA]</scope>
    <source>
        <strain evidence="7 8">DSM 100565</strain>
    </source>
</reference>
<evidence type="ECO:0000256" key="1">
    <source>
        <dbReference type="ARBA" id="ARBA00004236"/>
    </source>
</evidence>
<keyword evidence="4" id="KW-0808">Transferase</keyword>
<evidence type="ECO:0000256" key="3">
    <source>
        <dbReference type="ARBA" id="ARBA00022676"/>
    </source>
</evidence>
<proteinExistence type="predicted"/>
<dbReference type="InterPro" id="IPR029044">
    <property type="entry name" value="Nucleotide-diphossugar_trans"/>
</dbReference>
<dbReference type="RefSeq" id="WP_244526240.1">
    <property type="nucleotide sequence ID" value="NZ_FQYO01000001.1"/>
</dbReference>
<keyword evidence="8" id="KW-1185">Reference proteome</keyword>
<dbReference type="Proteomes" id="UP000184292">
    <property type="component" value="Unassembled WGS sequence"/>
</dbReference>
<comment type="subcellular location">
    <subcellularLocation>
        <location evidence="1">Cell membrane</location>
    </subcellularLocation>
</comment>
<dbReference type="EMBL" id="FQYO01000001">
    <property type="protein sequence ID" value="SHI29335.1"/>
    <property type="molecule type" value="Genomic_DNA"/>
</dbReference>
<dbReference type="PANTHER" id="PTHR43646">
    <property type="entry name" value="GLYCOSYLTRANSFERASE"/>
    <property type="match status" value="1"/>
</dbReference>
<dbReference type="CDD" id="cd02525">
    <property type="entry name" value="Succinoglycan_BP_ExoA"/>
    <property type="match status" value="1"/>
</dbReference>